<dbReference type="AlphaFoldDB" id="A0A167NBB3"/>
<dbReference type="InterPro" id="IPR008862">
    <property type="entry name" value="Tcp11"/>
</dbReference>
<evidence type="ECO:0000313" key="4">
    <source>
        <dbReference type="Proteomes" id="UP000076874"/>
    </source>
</evidence>
<keyword evidence="4" id="KW-1185">Reference proteome</keyword>
<feature type="compositionally biased region" description="Low complexity" evidence="2">
    <location>
        <begin position="305"/>
        <end position="338"/>
    </location>
</feature>
<comment type="similarity">
    <text evidence="1">Belongs to the TCP11 family.</text>
</comment>
<feature type="region of interest" description="Disordered" evidence="2">
    <location>
        <begin position="27"/>
        <end position="78"/>
    </location>
</feature>
<accession>A0A167NBB3</accession>
<organism evidence="3 4">
    <name type="scientific">Niveomyces insectorum RCEF 264</name>
    <dbReference type="NCBI Taxonomy" id="1081102"/>
    <lineage>
        <taxon>Eukaryota</taxon>
        <taxon>Fungi</taxon>
        <taxon>Dikarya</taxon>
        <taxon>Ascomycota</taxon>
        <taxon>Pezizomycotina</taxon>
        <taxon>Sordariomycetes</taxon>
        <taxon>Hypocreomycetidae</taxon>
        <taxon>Hypocreales</taxon>
        <taxon>Cordycipitaceae</taxon>
        <taxon>Niveomyces</taxon>
    </lineage>
</organism>
<protein>
    <submittedName>
        <fullName evidence="3">Cyclic-AMP-mediated signaling protein</fullName>
    </submittedName>
</protein>
<evidence type="ECO:0000256" key="2">
    <source>
        <dbReference type="SAM" id="MobiDB-lite"/>
    </source>
</evidence>
<dbReference type="OrthoDB" id="276323at2759"/>
<name>A0A167NBB3_9HYPO</name>
<sequence>MSEKRWEAAVTLNIAYWFTTTRSPVLAEPTGVRSGNERQQSSAYEMSRKNVPSPQDVAVNSATEAPAKRNAVSRHEERHERGIIQTLVPARDRERINEGLNMPLLMQQLARGVADPEKLAAWLSSSSAAAAVIATLVSRPRGLCDLLSVLENIKLDVVDRHFQQHRPLLVERTAKSDFSDPSKRYREAFGNMAVSVSGLARLLLPSVDASQVPNMFLLDEHRTLALRSHMFDGVQLETLMGVYETAEVDKTHDAIVFSASRRLSPDGAPSYLSPQPQQPATTTQMINGDAWATSALLAGEYDFNTPPQSTTSRSPTSSRPSSPDFNTCRSTTSSPRNSTSKEDVWSLMAIEITGALSSAQRPYHVSPEPIKQCVKDAMSPEANTKKNAEHIFRERLLSALGRRVKDFKATLSLALFVAPEGDRIHPIPAGAVAALTAWNSRPIDPSYY</sequence>
<feature type="region of interest" description="Disordered" evidence="2">
    <location>
        <begin position="302"/>
        <end position="341"/>
    </location>
</feature>
<evidence type="ECO:0000313" key="3">
    <source>
        <dbReference type="EMBL" id="OAA55352.1"/>
    </source>
</evidence>
<dbReference type="Pfam" id="PF05794">
    <property type="entry name" value="Tcp11"/>
    <property type="match status" value="1"/>
</dbReference>
<reference evidence="3 4" key="1">
    <citation type="journal article" date="2016" name="Genome Biol. Evol.">
        <title>Divergent and convergent evolution of fungal pathogenicity.</title>
        <authorList>
            <person name="Shang Y."/>
            <person name="Xiao G."/>
            <person name="Zheng P."/>
            <person name="Cen K."/>
            <person name="Zhan S."/>
            <person name="Wang C."/>
        </authorList>
    </citation>
    <scope>NUCLEOTIDE SEQUENCE [LARGE SCALE GENOMIC DNA]</scope>
    <source>
        <strain evidence="3 4">RCEF 264</strain>
    </source>
</reference>
<gene>
    <name evidence="3" type="ORF">SPI_08447</name>
</gene>
<proteinExistence type="inferred from homology"/>
<evidence type="ECO:0000256" key="1">
    <source>
        <dbReference type="ARBA" id="ARBA00010954"/>
    </source>
</evidence>
<dbReference type="EMBL" id="AZHD01000020">
    <property type="protein sequence ID" value="OAA55352.1"/>
    <property type="molecule type" value="Genomic_DNA"/>
</dbReference>
<feature type="compositionally biased region" description="Polar residues" evidence="2">
    <location>
        <begin position="37"/>
        <end position="63"/>
    </location>
</feature>
<dbReference type="Proteomes" id="UP000076874">
    <property type="component" value="Unassembled WGS sequence"/>
</dbReference>
<dbReference type="STRING" id="1081102.A0A167NBB3"/>
<comment type="caution">
    <text evidence="3">The sequence shown here is derived from an EMBL/GenBank/DDBJ whole genome shotgun (WGS) entry which is preliminary data.</text>
</comment>